<dbReference type="InterPro" id="IPR029501">
    <property type="entry name" value="EndoU_bac"/>
</dbReference>
<comment type="caution">
    <text evidence="3">The sequence shown here is derived from an EMBL/GenBank/DDBJ whole genome shotgun (WGS) entry which is preliminary data.</text>
</comment>
<evidence type="ECO:0000313" key="4">
    <source>
        <dbReference type="Proteomes" id="UP000319979"/>
    </source>
</evidence>
<protein>
    <recommendedName>
        <fullName evidence="2">Bacterial EndoU nuclease domain-containing protein</fullName>
    </recommendedName>
</protein>
<evidence type="ECO:0000313" key="3">
    <source>
        <dbReference type="EMBL" id="TQP14169.1"/>
    </source>
</evidence>
<reference evidence="3 4" key="1">
    <citation type="submission" date="2019-07" db="EMBL/GenBank/DDBJ databases">
        <title>Phenotypic and genotypic antimicrobial resistance traits of Vibrio cholerae non-O1/non-O139 isolated from a large Austrian lake frequently associated with cases of infection.</title>
        <authorList>
            <person name="Lepuschitz S."/>
            <person name="Baron S."/>
            <person name="Larvor E."/>
            <person name="Granier S."/>
            <person name="Pretzer C."/>
            <person name="Mach R.L."/>
            <person name="Farnleitner A.H."/>
            <person name="Ruppitsch W."/>
            <person name="Pleininger S."/>
            <person name="Indra A."/>
            <person name="Kirschner A.K.T."/>
        </authorList>
    </citation>
    <scope>NUCLEOTIDE SEQUENCE [LARGE SCALE GENOMIC DNA]</scope>
    <source>
        <strain evidence="3 4">A12JL36W90</strain>
    </source>
</reference>
<sequence length="197" mass="21855">MELSKMKMKMKMKIYGTHLIFLSIFLPFTVNATGIECDKLSTWSNTYDGMVVNQHHIFCGEPNKNNTKAVGFHSMPDNNPPSTFKSSETSSPENEFGLYSLKKIVLDFNGLKVEKAFSTMFPTSCTLEQINASAVYSYKNSNGQCKNVNWATCGPSSPKEDNSKLYCIGKNGKAFTIATATLPNDNTKLNTAFPIDE</sequence>
<accession>A0A543Y825</accession>
<dbReference type="Pfam" id="PF14436">
    <property type="entry name" value="EndoU_bacteria"/>
    <property type="match status" value="1"/>
</dbReference>
<organism evidence="3 4">
    <name type="scientific">Vibrio cholerae</name>
    <dbReference type="NCBI Taxonomy" id="666"/>
    <lineage>
        <taxon>Bacteria</taxon>
        <taxon>Pseudomonadati</taxon>
        <taxon>Pseudomonadota</taxon>
        <taxon>Gammaproteobacteria</taxon>
        <taxon>Vibrionales</taxon>
        <taxon>Vibrionaceae</taxon>
        <taxon>Vibrio</taxon>
    </lineage>
</organism>
<gene>
    <name evidence="3" type="ORF">FLM02_09950</name>
</gene>
<name>A0A543Y825_VIBCL</name>
<keyword evidence="1" id="KW-0732">Signal</keyword>
<feature type="domain" description="Bacterial EndoU nuclease" evidence="2">
    <location>
        <begin position="53"/>
        <end position="195"/>
    </location>
</feature>
<dbReference type="EMBL" id="VIOS01000028">
    <property type="protein sequence ID" value="TQP14169.1"/>
    <property type="molecule type" value="Genomic_DNA"/>
</dbReference>
<proteinExistence type="predicted"/>
<evidence type="ECO:0000256" key="1">
    <source>
        <dbReference type="SAM" id="SignalP"/>
    </source>
</evidence>
<dbReference type="Proteomes" id="UP000319979">
    <property type="component" value="Unassembled WGS sequence"/>
</dbReference>
<feature type="chain" id="PRO_5030114024" description="Bacterial EndoU nuclease domain-containing protein" evidence="1">
    <location>
        <begin position="33"/>
        <end position="197"/>
    </location>
</feature>
<evidence type="ECO:0000259" key="2">
    <source>
        <dbReference type="Pfam" id="PF14436"/>
    </source>
</evidence>
<dbReference type="AlphaFoldDB" id="A0A543Y825"/>
<dbReference type="GO" id="GO:0004519">
    <property type="term" value="F:endonuclease activity"/>
    <property type="evidence" value="ECO:0007669"/>
    <property type="project" value="InterPro"/>
</dbReference>
<feature type="signal peptide" evidence="1">
    <location>
        <begin position="1"/>
        <end position="32"/>
    </location>
</feature>